<dbReference type="SMART" id="SM00953">
    <property type="entry name" value="RES"/>
    <property type="match status" value="1"/>
</dbReference>
<dbReference type="Proteomes" id="UP000807785">
    <property type="component" value="Unassembled WGS sequence"/>
</dbReference>
<dbReference type="AlphaFoldDB" id="A0A9D7E2L2"/>
<comment type="caution">
    <text evidence="2">The sequence shown here is derived from an EMBL/GenBank/DDBJ whole genome shotgun (WGS) entry which is preliminary data.</text>
</comment>
<accession>A0A9D7E2L2</accession>
<evidence type="ECO:0000259" key="1">
    <source>
        <dbReference type="SMART" id="SM00953"/>
    </source>
</evidence>
<proteinExistence type="predicted"/>
<dbReference type="EMBL" id="JADJEV010000003">
    <property type="protein sequence ID" value="MBK6973004.1"/>
    <property type="molecule type" value="Genomic_DNA"/>
</dbReference>
<feature type="domain" description="RES" evidence="1">
    <location>
        <begin position="81"/>
        <end position="207"/>
    </location>
</feature>
<organism evidence="2 3">
    <name type="scientific">Candidatus Methylophosphatis roskildensis</name>
    <dbReference type="NCBI Taxonomy" id="2899263"/>
    <lineage>
        <taxon>Bacteria</taxon>
        <taxon>Pseudomonadati</taxon>
        <taxon>Pseudomonadota</taxon>
        <taxon>Betaproteobacteria</taxon>
        <taxon>Nitrosomonadales</taxon>
        <taxon>Sterolibacteriaceae</taxon>
        <taxon>Candidatus Methylophosphatis</taxon>
    </lineage>
</organism>
<protein>
    <submittedName>
        <fullName evidence="2">RES family NAD+ phosphorylase</fullName>
    </submittedName>
</protein>
<name>A0A9D7E2L2_9PROT</name>
<sequence length="227" mass="24618">MPPGRSLVRRNNTHRLIPSAYGDDGNSVLAGIADDDAHLGDIVDLDNASNDRLLAENELLSGIGGHELLYGVPYCSIVNASFTHPHPLGSRFNGPERGAWYAAFEVRTAQAEVAFHKAVQLAEVGRFEDEVTLDDYLADFSAEFHDIRDAPDCADCLDPGSYVRSQALAARLLEAGSLGIVYPSVRRPGGTCLACFRPVLVMNVRKGSTFRFRWNGHPAPAIEALSP</sequence>
<gene>
    <name evidence="2" type="ORF">IPH26_08640</name>
</gene>
<evidence type="ECO:0000313" key="3">
    <source>
        <dbReference type="Proteomes" id="UP000807785"/>
    </source>
</evidence>
<evidence type="ECO:0000313" key="2">
    <source>
        <dbReference type="EMBL" id="MBK6973004.1"/>
    </source>
</evidence>
<dbReference type="Pfam" id="PF08808">
    <property type="entry name" value="RES"/>
    <property type="match status" value="1"/>
</dbReference>
<reference evidence="2" key="1">
    <citation type="submission" date="2020-10" db="EMBL/GenBank/DDBJ databases">
        <title>Connecting structure to function with the recovery of over 1000 high-quality activated sludge metagenome-assembled genomes encoding full-length rRNA genes using long-read sequencing.</title>
        <authorList>
            <person name="Singleton C.M."/>
            <person name="Petriglieri F."/>
            <person name="Kristensen J.M."/>
            <person name="Kirkegaard R.H."/>
            <person name="Michaelsen T.Y."/>
            <person name="Andersen M.H."/>
            <person name="Karst S.M."/>
            <person name="Dueholm M.S."/>
            <person name="Nielsen P.H."/>
            <person name="Albertsen M."/>
        </authorList>
    </citation>
    <scope>NUCLEOTIDE SEQUENCE</scope>
    <source>
        <strain evidence="2">Bjer_18-Q3-R1-45_BAT3C.347</strain>
    </source>
</reference>
<dbReference type="InterPro" id="IPR014914">
    <property type="entry name" value="RES_dom"/>
</dbReference>